<dbReference type="InterPro" id="IPR058627">
    <property type="entry name" value="MdtA-like_C"/>
</dbReference>
<dbReference type="PANTHER" id="PTHR30469">
    <property type="entry name" value="MULTIDRUG RESISTANCE PROTEIN MDTA"/>
    <property type="match status" value="1"/>
</dbReference>
<dbReference type="Gene3D" id="2.40.420.20">
    <property type="match status" value="1"/>
</dbReference>
<gene>
    <name evidence="8" type="ORF">MUN86_03870</name>
</gene>
<accession>A0ABY4G8F8</accession>
<dbReference type="SUPFAM" id="SSF111369">
    <property type="entry name" value="HlyD-like secretion proteins"/>
    <property type="match status" value="1"/>
</dbReference>
<sequence>MVILLIALVFGGLFLLGLLPRLKANKAREQASTASANATPVVSVQAAQAAPDTVRVELPANTVSNHETYLFARTNGFVQAWYVDIGTRVKRGQLLARIATPELDQQVVEARTSLALTRTSYDRLRSVDMPGAISKQELDEAQARYNGQQAAVQQLLALRNFREVRAPFSGIVTQRNVEVGALVSTSNAEGTQLFKVEQTDTLRAFVNVPQNYATAIKAGLVAELIVPEFTNRTFRGRVSREAGALSSDTRTLLTVVKIPNRQQLLRPGVFGQIRFELPRTSPSVIIPANSLVPGGTDTRVVMIKDKKVHYQPIVAGRDFGAQVEVLEGLKGGEMLVINPAETLQENETVEARKAPAAKKPDTPAGPKAPERLYDPDRPRISSPVGEGASK</sequence>
<feature type="domain" description="Multidrug resistance protein MdtA-like barrel-sandwich hybrid" evidence="5">
    <location>
        <begin position="72"/>
        <end position="189"/>
    </location>
</feature>
<evidence type="ECO:0000259" key="7">
    <source>
        <dbReference type="Pfam" id="PF25967"/>
    </source>
</evidence>
<dbReference type="Gene3D" id="2.40.30.170">
    <property type="match status" value="1"/>
</dbReference>
<protein>
    <submittedName>
        <fullName evidence="8">Efflux RND transporter periplasmic adaptor subunit</fullName>
    </submittedName>
</protein>
<evidence type="ECO:0000256" key="1">
    <source>
        <dbReference type="ARBA" id="ARBA00004196"/>
    </source>
</evidence>
<dbReference type="EMBL" id="CP095061">
    <property type="protein sequence ID" value="UOQ67055.1"/>
    <property type="molecule type" value="Genomic_DNA"/>
</dbReference>
<organism evidence="8 9">
    <name type="scientific">Hymenobacter volaticus</name>
    <dbReference type="NCBI Taxonomy" id="2932254"/>
    <lineage>
        <taxon>Bacteria</taxon>
        <taxon>Pseudomonadati</taxon>
        <taxon>Bacteroidota</taxon>
        <taxon>Cytophagia</taxon>
        <taxon>Cytophagales</taxon>
        <taxon>Hymenobacteraceae</taxon>
        <taxon>Hymenobacter</taxon>
    </lineage>
</organism>
<dbReference type="NCBIfam" id="TIGR01730">
    <property type="entry name" value="RND_mfp"/>
    <property type="match status" value="1"/>
</dbReference>
<feature type="region of interest" description="Disordered" evidence="4">
    <location>
        <begin position="344"/>
        <end position="390"/>
    </location>
</feature>
<evidence type="ECO:0000313" key="9">
    <source>
        <dbReference type="Proteomes" id="UP000830401"/>
    </source>
</evidence>
<dbReference type="Pfam" id="PF25917">
    <property type="entry name" value="BSH_RND"/>
    <property type="match status" value="1"/>
</dbReference>
<evidence type="ECO:0000313" key="8">
    <source>
        <dbReference type="EMBL" id="UOQ67055.1"/>
    </source>
</evidence>
<dbReference type="Pfam" id="PF25967">
    <property type="entry name" value="RND-MFP_C"/>
    <property type="match status" value="1"/>
</dbReference>
<feature type="domain" description="Multidrug resistance protein MdtA-like C-terminal permuted SH3" evidence="7">
    <location>
        <begin position="284"/>
        <end position="338"/>
    </location>
</feature>
<dbReference type="InterPro" id="IPR058792">
    <property type="entry name" value="Beta-barrel_RND_2"/>
</dbReference>
<dbReference type="Pfam" id="PF25954">
    <property type="entry name" value="Beta-barrel_RND_2"/>
    <property type="match status" value="1"/>
</dbReference>
<feature type="domain" description="CusB-like beta-barrel" evidence="6">
    <location>
        <begin position="206"/>
        <end position="276"/>
    </location>
</feature>
<dbReference type="Proteomes" id="UP000830401">
    <property type="component" value="Chromosome"/>
</dbReference>
<evidence type="ECO:0000256" key="2">
    <source>
        <dbReference type="ARBA" id="ARBA00009477"/>
    </source>
</evidence>
<keyword evidence="9" id="KW-1185">Reference proteome</keyword>
<comment type="subcellular location">
    <subcellularLocation>
        <location evidence="1">Cell envelope</location>
    </subcellularLocation>
</comment>
<comment type="similarity">
    <text evidence="2">Belongs to the membrane fusion protein (MFP) (TC 8.A.1) family.</text>
</comment>
<dbReference type="Gene3D" id="1.10.287.470">
    <property type="entry name" value="Helix hairpin bin"/>
    <property type="match status" value="1"/>
</dbReference>
<reference evidence="8" key="1">
    <citation type="submission" date="2022-04" db="EMBL/GenBank/DDBJ databases">
        <title>Hymenobacter sp. isolated from the air.</title>
        <authorList>
            <person name="Won M."/>
            <person name="Lee C.-M."/>
            <person name="Woen H.-Y."/>
            <person name="Kwon S.-W."/>
        </authorList>
    </citation>
    <scope>NUCLEOTIDE SEQUENCE</scope>
    <source>
        <strain evidence="8">5420S-77</strain>
    </source>
</reference>
<keyword evidence="3" id="KW-0813">Transport</keyword>
<proteinExistence type="inferred from homology"/>
<dbReference type="PANTHER" id="PTHR30469:SF37">
    <property type="entry name" value="RAGD PROTEIN"/>
    <property type="match status" value="1"/>
</dbReference>
<feature type="compositionally biased region" description="Basic and acidic residues" evidence="4">
    <location>
        <begin position="349"/>
        <end position="361"/>
    </location>
</feature>
<dbReference type="InterPro" id="IPR006143">
    <property type="entry name" value="RND_pump_MFP"/>
</dbReference>
<evidence type="ECO:0000256" key="4">
    <source>
        <dbReference type="SAM" id="MobiDB-lite"/>
    </source>
</evidence>
<evidence type="ECO:0000256" key="3">
    <source>
        <dbReference type="ARBA" id="ARBA00022448"/>
    </source>
</evidence>
<dbReference type="RefSeq" id="WP_245121971.1">
    <property type="nucleotide sequence ID" value="NZ_CP095061.1"/>
</dbReference>
<dbReference type="Gene3D" id="2.40.50.100">
    <property type="match status" value="1"/>
</dbReference>
<feature type="compositionally biased region" description="Basic and acidic residues" evidence="4">
    <location>
        <begin position="368"/>
        <end position="379"/>
    </location>
</feature>
<evidence type="ECO:0000259" key="5">
    <source>
        <dbReference type="Pfam" id="PF25917"/>
    </source>
</evidence>
<evidence type="ECO:0000259" key="6">
    <source>
        <dbReference type="Pfam" id="PF25954"/>
    </source>
</evidence>
<name>A0ABY4G8F8_9BACT</name>
<dbReference type="InterPro" id="IPR058625">
    <property type="entry name" value="MdtA-like_BSH"/>
</dbReference>